<reference evidence="6" key="1">
    <citation type="journal article" date="2014" name="Int. J. Syst. Evol. Microbiol.">
        <title>Complete genome sequence of Corynebacterium casei LMG S-19264T (=DSM 44701T), isolated from a smear-ripened cheese.</title>
        <authorList>
            <consortium name="US DOE Joint Genome Institute (JGI-PGF)"/>
            <person name="Walter F."/>
            <person name="Albersmeier A."/>
            <person name="Kalinowski J."/>
            <person name="Ruckert C."/>
        </authorList>
    </citation>
    <scope>NUCLEOTIDE SEQUENCE</scope>
    <source>
        <strain evidence="6">CGMCC 4.7430</strain>
    </source>
</reference>
<dbReference type="RefSeq" id="WP_189137393.1">
    <property type="nucleotide sequence ID" value="NZ_BMNK01000002.1"/>
</dbReference>
<dbReference type="PANTHER" id="PTHR30055:SF234">
    <property type="entry name" value="HTH-TYPE TRANSCRIPTIONAL REGULATOR BETI"/>
    <property type="match status" value="1"/>
</dbReference>
<dbReference type="Gene3D" id="1.10.357.10">
    <property type="entry name" value="Tetracycline Repressor, domain 2"/>
    <property type="match status" value="1"/>
</dbReference>
<evidence type="ECO:0000313" key="6">
    <source>
        <dbReference type="EMBL" id="GGP02711.1"/>
    </source>
</evidence>
<dbReference type="Pfam" id="PF00440">
    <property type="entry name" value="TetR_N"/>
    <property type="match status" value="1"/>
</dbReference>
<dbReference type="EMBL" id="BMNK01000002">
    <property type="protein sequence ID" value="GGP02711.1"/>
    <property type="molecule type" value="Genomic_DNA"/>
</dbReference>
<dbReference type="InterPro" id="IPR001647">
    <property type="entry name" value="HTH_TetR"/>
</dbReference>
<sequence>MGAEAGRRRYDSLRRAAQAVDTRAEIVRAARRLFVARGWAATTVRDVAREAGVSVPTVYSVYGNKAGLTRALADAADLSAGLSQQVAQLEAAAGNPERQLATMAAFDRRLYERAGDVITLVREAGRTEPELAAAYRDGRRRADETRVAVFSSWPAGTLRPGLDVQQAVDIYAGLCSIDVYTTLTAERGWSPDRVEQWWSETLVRELLPCACHRSGPPSPADTRR</sequence>
<keyword evidence="2 4" id="KW-0238">DNA-binding</keyword>
<evidence type="ECO:0000256" key="2">
    <source>
        <dbReference type="ARBA" id="ARBA00023125"/>
    </source>
</evidence>
<dbReference type="InterPro" id="IPR050109">
    <property type="entry name" value="HTH-type_TetR-like_transc_reg"/>
</dbReference>
<dbReference type="InterPro" id="IPR009057">
    <property type="entry name" value="Homeodomain-like_sf"/>
</dbReference>
<dbReference type="Proteomes" id="UP000660745">
    <property type="component" value="Unassembled WGS sequence"/>
</dbReference>
<proteinExistence type="predicted"/>
<name>A0A918A2M1_9ACTN</name>
<comment type="caution">
    <text evidence="6">The sequence shown here is derived from an EMBL/GenBank/DDBJ whole genome shotgun (WGS) entry which is preliminary data.</text>
</comment>
<dbReference type="GO" id="GO:0000976">
    <property type="term" value="F:transcription cis-regulatory region binding"/>
    <property type="evidence" value="ECO:0007669"/>
    <property type="project" value="TreeGrafter"/>
</dbReference>
<feature type="domain" description="HTH tetR-type" evidence="5">
    <location>
        <begin position="20"/>
        <end position="80"/>
    </location>
</feature>
<evidence type="ECO:0000256" key="1">
    <source>
        <dbReference type="ARBA" id="ARBA00023015"/>
    </source>
</evidence>
<keyword evidence="7" id="KW-1185">Reference proteome</keyword>
<reference evidence="6" key="2">
    <citation type="submission" date="2020-09" db="EMBL/GenBank/DDBJ databases">
        <authorList>
            <person name="Sun Q."/>
            <person name="Zhou Y."/>
        </authorList>
    </citation>
    <scope>NUCLEOTIDE SEQUENCE</scope>
    <source>
        <strain evidence="6">CGMCC 4.7430</strain>
    </source>
</reference>
<dbReference type="PROSITE" id="PS50977">
    <property type="entry name" value="HTH_TETR_2"/>
    <property type="match status" value="1"/>
</dbReference>
<dbReference type="PANTHER" id="PTHR30055">
    <property type="entry name" value="HTH-TYPE TRANSCRIPTIONAL REGULATOR RUTR"/>
    <property type="match status" value="1"/>
</dbReference>
<protein>
    <submittedName>
        <fullName evidence="6">TetR family transcriptional regulator</fullName>
    </submittedName>
</protein>
<accession>A0A918A2M1</accession>
<keyword evidence="3" id="KW-0804">Transcription</keyword>
<evidence type="ECO:0000256" key="3">
    <source>
        <dbReference type="ARBA" id="ARBA00023163"/>
    </source>
</evidence>
<keyword evidence="1" id="KW-0805">Transcription regulation</keyword>
<dbReference type="PRINTS" id="PR00455">
    <property type="entry name" value="HTHTETR"/>
</dbReference>
<feature type="DNA-binding region" description="H-T-H motif" evidence="4">
    <location>
        <begin position="43"/>
        <end position="62"/>
    </location>
</feature>
<gene>
    <name evidence="6" type="ORF">GCM10012278_11020</name>
</gene>
<dbReference type="SUPFAM" id="SSF46689">
    <property type="entry name" value="Homeodomain-like"/>
    <property type="match status" value="1"/>
</dbReference>
<organism evidence="6 7">
    <name type="scientific">Nonomuraea glycinis</name>
    <dbReference type="NCBI Taxonomy" id="2047744"/>
    <lineage>
        <taxon>Bacteria</taxon>
        <taxon>Bacillati</taxon>
        <taxon>Actinomycetota</taxon>
        <taxon>Actinomycetes</taxon>
        <taxon>Streptosporangiales</taxon>
        <taxon>Streptosporangiaceae</taxon>
        <taxon>Nonomuraea</taxon>
    </lineage>
</organism>
<dbReference type="GO" id="GO:0003700">
    <property type="term" value="F:DNA-binding transcription factor activity"/>
    <property type="evidence" value="ECO:0007669"/>
    <property type="project" value="TreeGrafter"/>
</dbReference>
<dbReference type="AlphaFoldDB" id="A0A918A2M1"/>
<evidence type="ECO:0000256" key="4">
    <source>
        <dbReference type="PROSITE-ProRule" id="PRU00335"/>
    </source>
</evidence>
<evidence type="ECO:0000313" key="7">
    <source>
        <dbReference type="Proteomes" id="UP000660745"/>
    </source>
</evidence>
<evidence type="ECO:0000259" key="5">
    <source>
        <dbReference type="PROSITE" id="PS50977"/>
    </source>
</evidence>